<dbReference type="AlphaFoldDB" id="A0A653B4H4"/>
<organism evidence="1">
    <name type="scientific">Ectopseudomonas oleovorans</name>
    <name type="common">Pseudomonas oleovorans</name>
    <dbReference type="NCBI Taxonomy" id="301"/>
    <lineage>
        <taxon>Bacteria</taxon>
        <taxon>Pseudomonadati</taxon>
        <taxon>Pseudomonadota</taxon>
        <taxon>Gammaproteobacteria</taxon>
        <taxon>Pseudomonadales</taxon>
        <taxon>Pseudomonadaceae</taxon>
        <taxon>Ectopseudomonas</taxon>
    </lineage>
</organism>
<name>A0A653B4H4_ECTOL</name>
<reference evidence="1" key="1">
    <citation type="submission" date="2018-11" db="EMBL/GenBank/DDBJ databases">
        <authorList>
            <consortium name="Genoscope - CEA"/>
            <person name="William W."/>
        </authorList>
    </citation>
    <scope>NUCLEOTIDE SEQUENCE [LARGE SCALE GENOMIC DNA]</scope>
    <source>
        <strain evidence="1">T9AD</strain>
    </source>
</reference>
<dbReference type="OrthoDB" id="6104590at2"/>
<protein>
    <submittedName>
        <fullName evidence="1">Uncharacterized protein</fullName>
    </submittedName>
</protein>
<dbReference type="EMBL" id="LR130779">
    <property type="protein sequence ID" value="VDN63515.1"/>
    <property type="molecule type" value="Genomic_DNA"/>
</dbReference>
<evidence type="ECO:0000313" key="1">
    <source>
        <dbReference type="EMBL" id="VDN63515.1"/>
    </source>
</evidence>
<accession>A0A653B4H4</accession>
<proteinExistence type="predicted"/>
<gene>
    <name evidence="1" type="ORF">POT9AD_2540</name>
</gene>
<sequence length="264" mass="29331">MKQYVSLFALSVLSLHVSAVELAKHPQVFDAGQGVSLALAPSADGKQALVQVRGINHPLDEVVFLTDIRELGNEQRDYGIRLDGRDYNLLNKRRAWGGESYQLNLPNTQGFELSYDESKTKSLKTGDLLALYQKQEKDGLQARLAAFDRKQRVADYSARLEEMDGEASKACATPLGTKVNWSALSDEQLMSLSVPSFCGEVVSQMAYLCGKDDRYKAEAKTLKGVDCRFGEGLKLHEKDGQLLFTTHPQEANQGDFINAILRNR</sequence>